<dbReference type="InterPro" id="IPR001164">
    <property type="entry name" value="ArfGAP_dom"/>
</dbReference>
<evidence type="ECO:0000256" key="1">
    <source>
        <dbReference type="ARBA" id="ARBA00022468"/>
    </source>
</evidence>
<dbReference type="PROSITE" id="PS50115">
    <property type="entry name" value="ARFGAP"/>
    <property type="match status" value="1"/>
</dbReference>
<dbReference type="EMBL" id="JARQZJ010000002">
    <property type="protein sequence ID" value="KAK9870290.1"/>
    <property type="molecule type" value="Genomic_DNA"/>
</dbReference>
<gene>
    <name evidence="9" type="ORF">WA026_006377</name>
</gene>
<dbReference type="GO" id="GO:0005096">
    <property type="term" value="F:GTPase activator activity"/>
    <property type="evidence" value="ECO:0007669"/>
    <property type="project" value="UniProtKB-KW"/>
</dbReference>
<feature type="region of interest" description="Disordered" evidence="7">
    <location>
        <begin position="391"/>
        <end position="410"/>
    </location>
</feature>
<reference evidence="9 10" key="1">
    <citation type="submission" date="2023-03" db="EMBL/GenBank/DDBJ databases">
        <title>Genome insight into feeding habits of ladybird beetles.</title>
        <authorList>
            <person name="Li H.-S."/>
            <person name="Huang Y.-H."/>
            <person name="Pang H."/>
        </authorList>
    </citation>
    <scope>NUCLEOTIDE SEQUENCE [LARGE SCALE GENOMIC DNA]</scope>
    <source>
        <strain evidence="9">SYSU_2023b</strain>
        <tissue evidence="9">Whole body</tissue>
    </source>
</reference>
<evidence type="ECO:0000256" key="4">
    <source>
        <dbReference type="ARBA" id="ARBA00022833"/>
    </source>
</evidence>
<evidence type="ECO:0000256" key="6">
    <source>
        <dbReference type="SAM" id="Coils"/>
    </source>
</evidence>
<feature type="compositionally biased region" description="Basic and acidic residues" evidence="7">
    <location>
        <begin position="165"/>
        <end position="178"/>
    </location>
</feature>
<name>A0AAW1TR89_9CUCU</name>
<dbReference type="GO" id="GO:0048205">
    <property type="term" value="P:COPI coating of Golgi vesicle"/>
    <property type="evidence" value="ECO:0007669"/>
    <property type="project" value="TreeGrafter"/>
</dbReference>
<evidence type="ECO:0000256" key="2">
    <source>
        <dbReference type="ARBA" id="ARBA00022723"/>
    </source>
</evidence>
<comment type="caution">
    <text evidence="9">The sequence shown here is derived from an EMBL/GenBank/DDBJ whole genome shotgun (WGS) entry which is preliminary data.</text>
</comment>
<feature type="compositionally biased region" description="Low complexity" evidence="7">
    <location>
        <begin position="215"/>
        <end position="225"/>
    </location>
</feature>
<feature type="region of interest" description="Disordered" evidence="7">
    <location>
        <begin position="158"/>
        <end position="225"/>
    </location>
</feature>
<dbReference type="PRINTS" id="PR00405">
    <property type="entry name" value="REVINTRACTNG"/>
</dbReference>
<accession>A0AAW1TR89</accession>
<dbReference type="Proteomes" id="UP001431783">
    <property type="component" value="Unassembled WGS sequence"/>
</dbReference>
<dbReference type="CDD" id="cd08959">
    <property type="entry name" value="ArfGap_ArfGap1_like"/>
    <property type="match status" value="1"/>
</dbReference>
<evidence type="ECO:0000313" key="10">
    <source>
        <dbReference type="Proteomes" id="UP001431783"/>
    </source>
</evidence>
<dbReference type="FunFam" id="1.10.220.150:FF:000004">
    <property type="entry name" value="Putative ADP-ribosylation factor GTPase-activating protein 2"/>
    <property type="match status" value="1"/>
</dbReference>
<keyword evidence="10" id="KW-1185">Reference proteome</keyword>
<evidence type="ECO:0000259" key="8">
    <source>
        <dbReference type="PROSITE" id="PS50115"/>
    </source>
</evidence>
<dbReference type="PANTHER" id="PTHR45686">
    <property type="entry name" value="ADP-RIBOSYLATION FACTOR GTPASE ACTIVATING PROTEIN 3, ISOFORM H-RELATED"/>
    <property type="match status" value="1"/>
</dbReference>
<dbReference type="InterPro" id="IPR037278">
    <property type="entry name" value="ARFGAP/RecO"/>
</dbReference>
<keyword evidence="4" id="KW-0862">Zinc</keyword>
<keyword evidence="1" id="KW-0343">GTPase activation</keyword>
<keyword evidence="6" id="KW-0175">Coiled coil</keyword>
<evidence type="ECO:0000256" key="5">
    <source>
        <dbReference type="PROSITE-ProRule" id="PRU00288"/>
    </source>
</evidence>
<dbReference type="InterPro" id="IPR038508">
    <property type="entry name" value="ArfGAP_dom_sf"/>
</dbReference>
<dbReference type="SMART" id="SM00105">
    <property type="entry name" value="ArfGap"/>
    <property type="match status" value="1"/>
</dbReference>
<organism evidence="9 10">
    <name type="scientific">Henosepilachna vigintioctopunctata</name>
    <dbReference type="NCBI Taxonomy" id="420089"/>
    <lineage>
        <taxon>Eukaryota</taxon>
        <taxon>Metazoa</taxon>
        <taxon>Ecdysozoa</taxon>
        <taxon>Arthropoda</taxon>
        <taxon>Hexapoda</taxon>
        <taxon>Insecta</taxon>
        <taxon>Pterygota</taxon>
        <taxon>Neoptera</taxon>
        <taxon>Endopterygota</taxon>
        <taxon>Coleoptera</taxon>
        <taxon>Polyphaga</taxon>
        <taxon>Cucujiformia</taxon>
        <taxon>Coccinelloidea</taxon>
        <taxon>Coccinellidae</taxon>
        <taxon>Epilachninae</taxon>
        <taxon>Epilachnini</taxon>
        <taxon>Henosepilachna</taxon>
    </lineage>
</organism>
<dbReference type="SUPFAM" id="SSF57863">
    <property type="entry name" value="ArfGap/RecO-like zinc finger"/>
    <property type="match status" value="1"/>
</dbReference>
<dbReference type="GO" id="GO:0000139">
    <property type="term" value="C:Golgi membrane"/>
    <property type="evidence" value="ECO:0007669"/>
    <property type="project" value="GOC"/>
</dbReference>
<feature type="compositionally biased region" description="Basic and acidic residues" evidence="7">
    <location>
        <begin position="401"/>
        <end position="410"/>
    </location>
</feature>
<feature type="domain" description="Arf-GAP" evidence="8">
    <location>
        <begin position="13"/>
        <end position="120"/>
    </location>
</feature>
<dbReference type="PANTHER" id="PTHR45686:SF4">
    <property type="entry name" value="ADP-RIBOSYLATION FACTOR GTPASE ACTIVATING PROTEIN 3, ISOFORM H"/>
    <property type="match status" value="1"/>
</dbReference>
<feature type="compositionally biased region" description="Polar residues" evidence="7">
    <location>
        <begin position="179"/>
        <end position="211"/>
    </location>
</feature>
<keyword evidence="3 5" id="KW-0863">Zinc-finger</keyword>
<feature type="coiled-coil region" evidence="6">
    <location>
        <begin position="228"/>
        <end position="255"/>
    </location>
</feature>
<protein>
    <recommendedName>
        <fullName evidence="8">Arf-GAP domain-containing protein</fullName>
    </recommendedName>
</protein>
<keyword evidence="2" id="KW-0479">Metal-binding</keyword>
<proteinExistence type="predicted"/>
<evidence type="ECO:0000256" key="3">
    <source>
        <dbReference type="ARBA" id="ARBA00022771"/>
    </source>
</evidence>
<dbReference type="Gene3D" id="1.10.220.150">
    <property type="entry name" value="Arf GTPase activating protein"/>
    <property type="match status" value="1"/>
</dbReference>
<dbReference type="Pfam" id="PF01412">
    <property type="entry name" value="ArfGap"/>
    <property type="match status" value="1"/>
</dbReference>
<dbReference type="AlphaFoldDB" id="A0AAW1TR89"/>
<evidence type="ECO:0000313" key="9">
    <source>
        <dbReference type="EMBL" id="KAK9870290.1"/>
    </source>
</evidence>
<sequence length="522" mass="58247">MDPQSQLSKENIEAVFHRLRSNPTNKVCFDCNAKNPTWSSVTYGVFICIDCSAVHRSLGVHLTFVRSTQLDTNWTWQQIRQMQLGGNANAMQFFSQHNCNTTDAQKKYNSRAAQLYRDKLSQLALKSLLNNNQLHIHPHHEEKNEEEKEMDFFTEHENFISPDIPEQKLTKVEEKKDCVSNNKNSTEGPKIDFSQNTQTPDSRKSTISTRKPTAKKSGLGAKKSGLGATKVKTNFAELEREAELAEQSRLRIIEENAKATALSQKEQEECQAATRLAYKDLSTQQQKKEEEVKKYDPKKATQVERLGMGVNSRTGISHSAVSDMQTIEQENIQATPSSTLTSLSRLRLSDDSFFDDFSYGPNFGMNRNISSFGSSKIDSFLMEASSSSSSSKSDWVIVDDPPEKPKSKMSVEKTVKSYDNSASGDAAQRKFGNAKAISSDQFFNDQGTDYETKANLNRFQGSSSISSSEFFGNGRDNATNAGQYYDVEDVKESVRQGVSKVAGKISSLANGVISSLQEKYGN</sequence>
<evidence type="ECO:0000256" key="7">
    <source>
        <dbReference type="SAM" id="MobiDB-lite"/>
    </source>
</evidence>
<dbReference type="GO" id="GO:0008270">
    <property type="term" value="F:zinc ion binding"/>
    <property type="evidence" value="ECO:0007669"/>
    <property type="project" value="UniProtKB-KW"/>
</dbReference>